<dbReference type="FunCoup" id="Q2LX94">
    <property type="interactions" value="75"/>
</dbReference>
<keyword evidence="11" id="KW-1185">Reference proteome</keyword>
<accession>Q2LX94</accession>
<dbReference type="SUPFAM" id="SSF51261">
    <property type="entry name" value="Duplicated hybrid motif"/>
    <property type="match status" value="1"/>
</dbReference>
<evidence type="ECO:0000256" key="4">
    <source>
        <dbReference type="ARBA" id="ARBA00022723"/>
    </source>
</evidence>
<dbReference type="InterPro" id="IPR016047">
    <property type="entry name" value="M23ase_b-sheet_dom"/>
</dbReference>
<gene>
    <name evidence="10" type="ORF">SYN_02623</name>
</gene>
<dbReference type="Gene3D" id="3.10.450.350">
    <property type="match status" value="2"/>
</dbReference>
<evidence type="ECO:0000256" key="2">
    <source>
        <dbReference type="ARBA" id="ARBA00004196"/>
    </source>
</evidence>
<keyword evidence="4" id="KW-0479">Metal-binding</keyword>
<keyword evidence="5" id="KW-0378">Hydrolase</keyword>
<dbReference type="InterPro" id="IPR011055">
    <property type="entry name" value="Dup_hybrid_motif"/>
</dbReference>
<dbReference type="Proteomes" id="UP000001933">
    <property type="component" value="Chromosome"/>
</dbReference>
<feature type="domain" description="Csd3-like second N-terminal" evidence="9">
    <location>
        <begin position="151"/>
        <end position="270"/>
    </location>
</feature>
<proteinExistence type="predicted"/>
<keyword evidence="7" id="KW-0482">Metalloprotease</keyword>
<evidence type="ECO:0000259" key="8">
    <source>
        <dbReference type="Pfam" id="PF01551"/>
    </source>
</evidence>
<feature type="domain" description="M23ase beta-sheet core" evidence="8">
    <location>
        <begin position="283"/>
        <end position="379"/>
    </location>
</feature>
<dbReference type="InterPro" id="IPR045834">
    <property type="entry name" value="Csd3_N2"/>
</dbReference>
<dbReference type="eggNOG" id="COG0739">
    <property type="taxonomic scope" value="Bacteria"/>
</dbReference>
<evidence type="ECO:0000256" key="3">
    <source>
        <dbReference type="ARBA" id="ARBA00022670"/>
    </source>
</evidence>
<dbReference type="CDD" id="cd12797">
    <property type="entry name" value="M23_peptidase"/>
    <property type="match status" value="1"/>
</dbReference>
<dbReference type="GO" id="GO:0004222">
    <property type="term" value="F:metalloendopeptidase activity"/>
    <property type="evidence" value="ECO:0007669"/>
    <property type="project" value="TreeGrafter"/>
</dbReference>
<dbReference type="STRING" id="56780.SYN_02623"/>
<evidence type="ECO:0000313" key="10">
    <source>
        <dbReference type="EMBL" id="ABC78701.1"/>
    </source>
</evidence>
<keyword evidence="6" id="KW-0862">Zinc</keyword>
<comment type="subcellular location">
    <subcellularLocation>
        <location evidence="2">Cell envelope</location>
    </subcellularLocation>
</comment>
<dbReference type="InParanoid" id="Q2LX94"/>
<organism evidence="10 11">
    <name type="scientific">Syntrophus aciditrophicus (strain SB)</name>
    <dbReference type="NCBI Taxonomy" id="56780"/>
    <lineage>
        <taxon>Bacteria</taxon>
        <taxon>Pseudomonadati</taxon>
        <taxon>Thermodesulfobacteriota</taxon>
        <taxon>Syntrophia</taxon>
        <taxon>Syntrophales</taxon>
        <taxon>Syntrophaceae</taxon>
        <taxon>Syntrophus</taxon>
    </lineage>
</organism>
<sequence>MQRGLMKKALILSVVVFIIVSIVGPTAFLTIPADLNLLEEKEEEGNDQVRISESKEFHEVKGKIREGETLFDIFKKYGLHPGDLFSLREASADIHKLRNLRVDQPYRILFDADKQINSFTYWIDDDTILNITCGENGFCAEKIPVSYEKRTEQLAGVIKDNLISSLSQDKESLMLALDLSDIFAWDIDFATDIRKGDTFKVVVEGLYLNGEFRKYGRILSAEIVNKGEPYHAYRFEDEEGVDYYDAAGRSLKKAFLKAPLSFRRISSNFSRGRYHPILKITRPHHGIDYAALQGTPVSSAGDGTVVFAGKRGQYGNLVILRHRNGYTTYYGHLSKINSNVRKGVRIAQGSLIGNVGATGLATGPHLHYEMRINDRPVNPLSIKIPRGRTITGKSMAEFARVKAAMDIELASVSSSTFLASQKGTPEKAVNNGG</sequence>
<keyword evidence="3" id="KW-0645">Protease</keyword>
<evidence type="ECO:0000256" key="6">
    <source>
        <dbReference type="ARBA" id="ARBA00022833"/>
    </source>
</evidence>
<dbReference type="PANTHER" id="PTHR21666:SF288">
    <property type="entry name" value="CELL DIVISION PROTEIN YTFB"/>
    <property type="match status" value="1"/>
</dbReference>
<evidence type="ECO:0000256" key="1">
    <source>
        <dbReference type="ARBA" id="ARBA00001947"/>
    </source>
</evidence>
<dbReference type="EMBL" id="CP000252">
    <property type="protein sequence ID" value="ABC78701.1"/>
    <property type="molecule type" value="Genomic_DNA"/>
</dbReference>
<dbReference type="AlphaFoldDB" id="Q2LX94"/>
<name>Q2LX94_SYNAS</name>
<evidence type="ECO:0000256" key="5">
    <source>
        <dbReference type="ARBA" id="ARBA00022801"/>
    </source>
</evidence>
<dbReference type="GO" id="GO:0046872">
    <property type="term" value="F:metal ion binding"/>
    <property type="evidence" value="ECO:0007669"/>
    <property type="project" value="UniProtKB-KW"/>
</dbReference>
<evidence type="ECO:0000259" key="9">
    <source>
        <dbReference type="Pfam" id="PF19425"/>
    </source>
</evidence>
<dbReference type="Gene3D" id="2.70.70.10">
    <property type="entry name" value="Glucose Permease (Domain IIA)"/>
    <property type="match status" value="1"/>
</dbReference>
<dbReference type="KEGG" id="sat:SYN_02623"/>
<evidence type="ECO:0000313" key="11">
    <source>
        <dbReference type="Proteomes" id="UP000001933"/>
    </source>
</evidence>
<comment type="cofactor">
    <cofactor evidence="1">
        <name>Zn(2+)</name>
        <dbReference type="ChEBI" id="CHEBI:29105"/>
    </cofactor>
</comment>
<evidence type="ECO:0000256" key="7">
    <source>
        <dbReference type="ARBA" id="ARBA00023049"/>
    </source>
</evidence>
<dbReference type="Pfam" id="PF01551">
    <property type="entry name" value="Peptidase_M23"/>
    <property type="match status" value="1"/>
</dbReference>
<dbReference type="MEROPS" id="M23.009"/>
<dbReference type="Pfam" id="PF19425">
    <property type="entry name" value="Csd3_N2"/>
    <property type="match status" value="1"/>
</dbReference>
<reference evidence="10 11" key="1">
    <citation type="journal article" date="2007" name="Proc. Natl. Acad. Sci. U.S.A.">
        <title>The genome of Syntrophus aciditrophicus: life at the thermodynamic limit of microbial growth.</title>
        <authorList>
            <person name="McInerney M.J."/>
            <person name="Rohlin L."/>
            <person name="Mouttaki H."/>
            <person name="Kim U."/>
            <person name="Krupp R.S."/>
            <person name="Rios-Hernandez L."/>
            <person name="Sieber J."/>
            <person name="Struchtemeyer C.G."/>
            <person name="Bhattacharyya A."/>
            <person name="Campbell J.W."/>
            <person name="Gunsalus R.P."/>
        </authorList>
    </citation>
    <scope>NUCLEOTIDE SEQUENCE [LARGE SCALE GENOMIC DNA]</scope>
    <source>
        <strain evidence="10 11">SB</strain>
    </source>
</reference>
<dbReference type="PANTHER" id="PTHR21666">
    <property type="entry name" value="PEPTIDASE-RELATED"/>
    <property type="match status" value="1"/>
</dbReference>
<protein>
    <submittedName>
        <fullName evidence="10">Peptidoglycan-specific endopeptidase, M23 family</fullName>
    </submittedName>
</protein>
<dbReference type="HOGENOM" id="CLU_026846_4_0_7"/>
<dbReference type="InterPro" id="IPR050570">
    <property type="entry name" value="Cell_wall_metabolism_enzyme"/>
</dbReference>
<dbReference type="GO" id="GO:0006508">
    <property type="term" value="P:proteolysis"/>
    <property type="evidence" value="ECO:0007669"/>
    <property type="project" value="UniProtKB-KW"/>
</dbReference>
<dbReference type="GO" id="GO:0030313">
    <property type="term" value="C:cell envelope"/>
    <property type="evidence" value="ECO:0007669"/>
    <property type="project" value="UniProtKB-SubCell"/>
</dbReference>